<dbReference type="Gene3D" id="1.10.3720.10">
    <property type="entry name" value="MetI-like"/>
    <property type="match status" value="1"/>
</dbReference>
<evidence type="ECO:0000256" key="4">
    <source>
        <dbReference type="ARBA" id="ARBA00022692"/>
    </source>
</evidence>
<comment type="caution">
    <text evidence="9">The sequence shown here is derived from an EMBL/GenBank/DDBJ whole genome shotgun (WGS) entry which is preliminary data.</text>
</comment>
<dbReference type="InterPro" id="IPR050366">
    <property type="entry name" value="BP-dependent_transpt_permease"/>
</dbReference>
<keyword evidence="6 7" id="KW-0472">Membrane</keyword>
<dbReference type="PANTHER" id="PTHR43386">
    <property type="entry name" value="OLIGOPEPTIDE TRANSPORT SYSTEM PERMEASE PROTEIN APPC"/>
    <property type="match status" value="1"/>
</dbReference>
<dbReference type="CDD" id="cd06261">
    <property type="entry name" value="TM_PBP2"/>
    <property type="match status" value="1"/>
</dbReference>
<evidence type="ECO:0000256" key="3">
    <source>
        <dbReference type="ARBA" id="ARBA00022475"/>
    </source>
</evidence>
<dbReference type="SUPFAM" id="SSF161098">
    <property type="entry name" value="MetI-like"/>
    <property type="match status" value="1"/>
</dbReference>
<dbReference type="Pfam" id="PF00528">
    <property type="entry name" value="BPD_transp_1"/>
    <property type="match status" value="1"/>
</dbReference>
<feature type="transmembrane region" description="Helical" evidence="7">
    <location>
        <begin position="140"/>
        <end position="159"/>
    </location>
</feature>
<comment type="similarity">
    <text evidence="7">Belongs to the binding-protein-dependent transport system permease family.</text>
</comment>
<accession>A0ABU2JU98</accession>
<proteinExistence type="inferred from homology"/>
<name>A0ABU2JU98_9ACTN</name>
<gene>
    <name evidence="9" type="ORF">RM844_19865</name>
</gene>
<dbReference type="InterPro" id="IPR035906">
    <property type="entry name" value="MetI-like_sf"/>
</dbReference>
<dbReference type="RefSeq" id="WP_311668631.1">
    <property type="nucleotide sequence ID" value="NZ_JAVREO010000011.1"/>
</dbReference>
<dbReference type="PANTHER" id="PTHR43386:SF1">
    <property type="entry name" value="D,D-DIPEPTIDE TRANSPORT SYSTEM PERMEASE PROTEIN DDPC-RELATED"/>
    <property type="match status" value="1"/>
</dbReference>
<keyword evidence="5 7" id="KW-1133">Transmembrane helix</keyword>
<comment type="subcellular location">
    <subcellularLocation>
        <location evidence="1 7">Cell membrane</location>
        <topology evidence="1 7">Multi-pass membrane protein</topology>
    </subcellularLocation>
</comment>
<evidence type="ECO:0000313" key="10">
    <source>
        <dbReference type="Proteomes" id="UP001183410"/>
    </source>
</evidence>
<protein>
    <submittedName>
        <fullName evidence="9">ABC transporter permease</fullName>
    </submittedName>
</protein>
<evidence type="ECO:0000259" key="8">
    <source>
        <dbReference type="PROSITE" id="PS50928"/>
    </source>
</evidence>
<evidence type="ECO:0000256" key="7">
    <source>
        <dbReference type="RuleBase" id="RU363032"/>
    </source>
</evidence>
<reference evidence="10" key="1">
    <citation type="submission" date="2023-07" db="EMBL/GenBank/DDBJ databases">
        <title>30 novel species of actinomycetes from the DSMZ collection.</title>
        <authorList>
            <person name="Nouioui I."/>
        </authorList>
    </citation>
    <scope>NUCLEOTIDE SEQUENCE [LARGE SCALE GENOMIC DNA]</scope>
    <source>
        <strain evidence="10">DSM 44915</strain>
    </source>
</reference>
<evidence type="ECO:0000256" key="5">
    <source>
        <dbReference type="ARBA" id="ARBA00022989"/>
    </source>
</evidence>
<feature type="transmembrane region" description="Helical" evidence="7">
    <location>
        <begin position="241"/>
        <end position="263"/>
    </location>
</feature>
<keyword evidence="4 7" id="KW-0812">Transmembrane</keyword>
<dbReference type="InterPro" id="IPR000515">
    <property type="entry name" value="MetI-like"/>
</dbReference>
<keyword evidence="2 7" id="KW-0813">Transport</keyword>
<dbReference type="PROSITE" id="PS50928">
    <property type="entry name" value="ABC_TM1"/>
    <property type="match status" value="1"/>
</dbReference>
<evidence type="ECO:0000256" key="6">
    <source>
        <dbReference type="ARBA" id="ARBA00023136"/>
    </source>
</evidence>
<evidence type="ECO:0000256" key="1">
    <source>
        <dbReference type="ARBA" id="ARBA00004651"/>
    </source>
</evidence>
<feature type="transmembrane region" description="Helical" evidence="7">
    <location>
        <begin position="199"/>
        <end position="221"/>
    </location>
</feature>
<feature type="domain" description="ABC transmembrane type-1" evidence="8">
    <location>
        <begin position="78"/>
        <end position="267"/>
    </location>
</feature>
<dbReference type="EMBL" id="JAVREO010000011">
    <property type="protein sequence ID" value="MDT0268547.1"/>
    <property type="molecule type" value="Genomic_DNA"/>
</dbReference>
<feature type="transmembrane region" description="Helical" evidence="7">
    <location>
        <begin position="113"/>
        <end position="134"/>
    </location>
</feature>
<dbReference type="Proteomes" id="UP001183410">
    <property type="component" value="Unassembled WGS sequence"/>
</dbReference>
<evidence type="ECO:0000256" key="2">
    <source>
        <dbReference type="ARBA" id="ARBA00022448"/>
    </source>
</evidence>
<sequence>MTRTLRPTRRGRRPATVPWLALTVLALAAVAALLPGLLAPGDPLDGDIARRLEGPSLGHPFGTDELGRDLLSRVLHGTRASLATALLALAFAFGLSLLIGLAAGYLGGLVDRVLMAGVDVLLALPSLLISLLVVSGLGTGPVNLAVAVGIASVPALARVTRAEVLRVSSQPFVEAAGGYGLARHRVLLRHVLPHARGPVTALAALELATMVLSVSALSFLGYGTRPPDPEWGNLIAGGRDYFATAWWLTTLPGVVLACVVLALHRLGRALDASKAGLV</sequence>
<organism evidence="9 10">
    <name type="scientific">Streptomyces chisholmiae</name>
    <dbReference type="NCBI Taxonomy" id="3075540"/>
    <lineage>
        <taxon>Bacteria</taxon>
        <taxon>Bacillati</taxon>
        <taxon>Actinomycetota</taxon>
        <taxon>Actinomycetes</taxon>
        <taxon>Kitasatosporales</taxon>
        <taxon>Streptomycetaceae</taxon>
        <taxon>Streptomyces</taxon>
    </lineage>
</organism>
<feature type="transmembrane region" description="Helical" evidence="7">
    <location>
        <begin position="80"/>
        <end position="106"/>
    </location>
</feature>
<evidence type="ECO:0000313" key="9">
    <source>
        <dbReference type="EMBL" id="MDT0268547.1"/>
    </source>
</evidence>
<keyword evidence="3" id="KW-1003">Cell membrane</keyword>
<keyword evidence="10" id="KW-1185">Reference proteome</keyword>